<dbReference type="KEGG" id="more:E1B28_011127"/>
<dbReference type="AlphaFoldDB" id="A0A9P7RTL9"/>
<accession>A0A9P7RTL9</accession>
<evidence type="ECO:0000313" key="1">
    <source>
        <dbReference type="EMBL" id="KAG7089442.1"/>
    </source>
</evidence>
<reference evidence="1" key="1">
    <citation type="journal article" date="2021" name="Genome Biol. Evol.">
        <title>The assembled and annotated genome of the fairy-ring fungus Marasmius oreades.</title>
        <authorList>
            <person name="Hiltunen M."/>
            <person name="Ament-Velasquez S.L."/>
            <person name="Johannesson H."/>
        </authorList>
    </citation>
    <scope>NUCLEOTIDE SEQUENCE</scope>
    <source>
        <strain evidence="1">03SP1</strain>
    </source>
</reference>
<dbReference type="RefSeq" id="XP_043005912.1">
    <property type="nucleotide sequence ID" value="XM_043156127.1"/>
</dbReference>
<dbReference type="Proteomes" id="UP001049176">
    <property type="component" value="Chromosome 7"/>
</dbReference>
<organism evidence="1 2">
    <name type="scientific">Marasmius oreades</name>
    <name type="common">fairy-ring Marasmius</name>
    <dbReference type="NCBI Taxonomy" id="181124"/>
    <lineage>
        <taxon>Eukaryota</taxon>
        <taxon>Fungi</taxon>
        <taxon>Dikarya</taxon>
        <taxon>Basidiomycota</taxon>
        <taxon>Agaricomycotina</taxon>
        <taxon>Agaricomycetes</taxon>
        <taxon>Agaricomycetidae</taxon>
        <taxon>Agaricales</taxon>
        <taxon>Marasmiineae</taxon>
        <taxon>Marasmiaceae</taxon>
        <taxon>Marasmius</taxon>
    </lineage>
</organism>
<dbReference type="GeneID" id="66080202"/>
<dbReference type="OrthoDB" id="3066241at2759"/>
<sequence>MVKELLSRPPKLTINTTVIKIGQILQDAGVMELKTFQEFAKDVKKTAPNYLYQTAFSNQDVRQWQEFSKEMVARYPQLETCYDYWPLQVYYDRWIKYRIIHRRRSRSNVQDIRQFSNTKGLELKTVQYVGRPPPKHSRPHLLEASPIEYSTPTEVTEPLKSPILYPDKCLACCRHPKLTAVQTMKLNHFLASGGLFDLLPVFNSFGIFHDGHLRQLCSLTTTERTVILAEFGSNVDVQTLLQHLDQYAIGAEMPLISSSSSPSNIPCMLCERHTESGDYFRRTIAERLHFHLNRKRLDFLAPVAVIYGIIDDSQLERTLREAGNSASTRKFLADHASVTPFYQQLLQIVLRELARHS</sequence>
<name>A0A9P7RTL9_9AGAR</name>
<proteinExistence type="predicted"/>
<comment type="caution">
    <text evidence="1">The sequence shown here is derived from an EMBL/GenBank/DDBJ whole genome shotgun (WGS) entry which is preliminary data.</text>
</comment>
<evidence type="ECO:0000313" key="2">
    <source>
        <dbReference type="Proteomes" id="UP001049176"/>
    </source>
</evidence>
<gene>
    <name evidence="1" type="ORF">E1B28_011127</name>
</gene>
<protein>
    <submittedName>
        <fullName evidence="1">Uncharacterized protein</fullName>
    </submittedName>
</protein>
<keyword evidence="2" id="KW-1185">Reference proteome</keyword>
<dbReference type="EMBL" id="CM032187">
    <property type="protein sequence ID" value="KAG7089442.1"/>
    <property type="molecule type" value="Genomic_DNA"/>
</dbReference>